<evidence type="ECO:0000256" key="10">
    <source>
        <dbReference type="SAM" id="Phobius"/>
    </source>
</evidence>
<reference evidence="12" key="1">
    <citation type="journal article" date="2020" name="Nat. Commun.">
        <title>Genome sequence of the cluster root forming white lupin.</title>
        <authorList>
            <person name="Hufnagel B."/>
            <person name="Marques A."/>
            <person name="Soriano A."/>
            <person name="Marques L."/>
            <person name="Divol F."/>
            <person name="Doumas P."/>
            <person name="Sallet E."/>
            <person name="Mancinotti D."/>
            <person name="Carrere S."/>
            <person name="Marande W."/>
            <person name="Arribat S."/>
            <person name="Keller J."/>
            <person name="Huneau C."/>
            <person name="Blein T."/>
            <person name="Aime D."/>
            <person name="Laguerre M."/>
            <person name="Taylor J."/>
            <person name="Schubert V."/>
            <person name="Nelson M."/>
            <person name="Geu-Flores F."/>
            <person name="Crespi M."/>
            <person name="Gallardo-Guerrero K."/>
            <person name="Delaux P.-M."/>
            <person name="Salse J."/>
            <person name="Berges H."/>
            <person name="Guyot R."/>
            <person name="Gouzy J."/>
            <person name="Peret B."/>
        </authorList>
    </citation>
    <scope>NUCLEOTIDE SEQUENCE [LARGE SCALE GENOMIC DNA]</scope>
    <source>
        <strain evidence="12">cv. Amiga</strain>
    </source>
</reference>
<keyword evidence="12" id="KW-1185">Reference proteome</keyword>
<organism evidence="11 12">
    <name type="scientific">Lupinus albus</name>
    <name type="common">White lupine</name>
    <name type="synonym">Lupinus termis</name>
    <dbReference type="NCBI Taxonomy" id="3870"/>
    <lineage>
        <taxon>Eukaryota</taxon>
        <taxon>Viridiplantae</taxon>
        <taxon>Streptophyta</taxon>
        <taxon>Embryophyta</taxon>
        <taxon>Tracheophyta</taxon>
        <taxon>Spermatophyta</taxon>
        <taxon>Magnoliopsida</taxon>
        <taxon>eudicotyledons</taxon>
        <taxon>Gunneridae</taxon>
        <taxon>Pentapetalae</taxon>
        <taxon>rosids</taxon>
        <taxon>fabids</taxon>
        <taxon>Fabales</taxon>
        <taxon>Fabaceae</taxon>
        <taxon>Papilionoideae</taxon>
        <taxon>50 kb inversion clade</taxon>
        <taxon>genistoids sensu lato</taxon>
        <taxon>core genistoids</taxon>
        <taxon>Genisteae</taxon>
        <taxon>Lupinus</taxon>
    </lineage>
</organism>
<sequence length="101" mass="10241">MFLCVQITYSVPFALASIYSSTSGAGQGLSLGTLNLAIVIPQMLVSAICGKIDEAFDAGNLPAFVMGAISAAISAVLAFVLLPTPHPQDMAKAATVAGGFH</sequence>
<dbReference type="OrthoDB" id="28755at2759"/>
<dbReference type="InterPro" id="IPR036259">
    <property type="entry name" value="MFS_trans_sf"/>
</dbReference>
<evidence type="ECO:0000313" key="11">
    <source>
        <dbReference type="EMBL" id="KAE9619156.1"/>
    </source>
</evidence>
<feature type="transmembrane region" description="Helical" evidence="10">
    <location>
        <begin position="32"/>
        <end position="49"/>
    </location>
</feature>
<comment type="subcellular location">
    <subcellularLocation>
        <location evidence="1">Membrane</location>
        <topology evidence="1">Multi-pass membrane protein</topology>
    </subcellularLocation>
</comment>
<keyword evidence="8 10" id="KW-1133">Transmembrane helix</keyword>
<keyword evidence="5" id="KW-0762">Sugar transport</keyword>
<evidence type="ECO:0000256" key="7">
    <source>
        <dbReference type="ARBA" id="ARBA00022847"/>
    </source>
</evidence>
<comment type="pathway">
    <text evidence="2">Glycan biosynthesis; sucrose metabolism.</text>
</comment>
<evidence type="ECO:0000256" key="5">
    <source>
        <dbReference type="ARBA" id="ARBA00022597"/>
    </source>
</evidence>
<dbReference type="GO" id="GO:0008506">
    <property type="term" value="F:sucrose:proton symporter activity"/>
    <property type="evidence" value="ECO:0007669"/>
    <property type="project" value="TreeGrafter"/>
</dbReference>
<proteinExistence type="inferred from homology"/>
<evidence type="ECO:0000256" key="3">
    <source>
        <dbReference type="ARBA" id="ARBA00007134"/>
    </source>
</evidence>
<protein>
    <submittedName>
        <fullName evidence="11">Putative major facilitator superfamily domain-containing protein</fullName>
    </submittedName>
</protein>
<name>A0A6A4R152_LUPAL</name>
<evidence type="ECO:0000256" key="8">
    <source>
        <dbReference type="ARBA" id="ARBA00022989"/>
    </source>
</evidence>
<dbReference type="GO" id="GO:0005886">
    <property type="term" value="C:plasma membrane"/>
    <property type="evidence" value="ECO:0007669"/>
    <property type="project" value="TreeGrafter"/>
</dbReference>
<keyword evidence="4" id="KW-0813">Transport</keyword>
<evidence type="ECO:0000256" key="6">
    <source>
        <dbReference type="ARBA" id="ARBA00022692"/>
    </source>
</evidence>
<dbReference type="PANTHER" id="PTHR19432">
    <property type="entry name" value="SUGAR TRANSPORTER"/>
    <property type="match status" value="1"/>
</dbReference>
<keyword evidence="9 10" id="KW-0472">Membrane</keyword>
<accession>A0A6A4R152</accession>
<evidence type="ECO:0000256" key="2">
    <source>
        <dbReference type="ARBA" id="ARBA00004914"/>
    </source>
</evidence>
<dbReference type="AlphaFoldDB" id="A0A6A4R152"/>
<evidence type="ECO:0000256" key="9">
    <source>
        <dbReference type="ARBA" id="ARBA00023136"/>
    </source>
</evidence>
<evidence type="ECO:0000256" key="1">
    <source>
        <dbReference type="ARBA" id="ARBA00004141"/>
    </source>
</evidence>
<dbReference type="SUPFAM" id="SSF103473">
    <property type="entry name" value="MFS general substrate transporter"/>
    <property type="match status" value="1"/>
</dbReference>
<feature type="transmembrane region" description="Helical" evidence="10">
    <location>
        <begin position="61"/>
        <end position="82"/>
    </location>
</feature>
<dbReference type="Proteomes" id="UP000447434">
    <property type="component" value="Chromosome 2"/>
</dbReference>
<gene>
    <name evidence="11" type="ORF">Lalb_Chr02g0150181</name>
</gene>
<dbReference type="PANTHER" id="PTHR19432:SF89">
    <property type="entry name" value="SUCROSE_H+ SYMPORTER, PLANT, MAJOR FACILITATOR SUPERFAMILY DOMAIN-CONTAINING PROTEIN-RELATED"/>
    <property type="match status" value="1"/>
</dbReference>
<keyword evidence="6 10" id="KW-0812">Transmembrane</keyword>
<evidence type="ECO:0000256" key="4">
    <source>
        <dbReference type="ARBA" id="ARBA00022448"/>
    </source>
</evidence>
<evidence type="ECO:0000313" key="12">
    <source>
        <dbReference type="Proteomes" id="UP000447434"/>
    </source>
</evidence>
<comment type="similarity">
    <text evidence="3">Belongs to the glycoside-pentoside-hexuronide (GPH) cation symporter transporter (TC 2.A.2.4) family.</text>
</comment>
<keyword evidence="7" id="KW-0769">Symport</keyword>
<comment type="caution">
    <text evidence="11">The sequence shown here is derived from an EMBL/GenBank/DDBJ whole genome shotgun (WGS) entry which is preliminary data.</text>
</comment>
<dbReference type="EMBL" id="WOCE01000002">
    <property type="protein sequence ID" value="KAE9619156.1"/>
    <property type="molecule type" value="Genomic_DNA"/>
</dbReference>
<dbReference type="GO" id="GO:0005773">
    <property type="term" value="C:vacuole"/>
    <property type="evidence" value="ECO:0007669"/>
    <property type="project" value="TreeGrafter"/>
</dbReference>